<reference evidence="2 3" key="1">
    <citation type="journal article" date="2018" name="Sci. Data">
        <title>The draft genome sequence of cork oak.</title>
        <authorList>
            <person name="Ramos A.M."/>
            <person name="Usie A."/>
            <person name="Barbosa P."/>
            <person name="Barros P.M."/>
            <person name="Capote T."/>
            <person name="Chaves I."/>
            <person name="Simoes F."/>
            <person name="Abreu I."/>
            <person name="Carrasquinho I."/>
            <person name="Faro C."/>
            <person name="Guimaraes J.B."/>
            <person name="Mendonca D."/>
            <person name="Nobrega F."/>
            <person name="Rodrigues L."/>
            <person name="Saibo N.J.M."/>
            <person name="Varela M.C."/>
            <person name="Egas C."/>
            <person name="Matos J."/>
            <person name="Miguel C.M."/>
            <person name="Oliveira M.M."/>
            <person name="Ricardo C.P."/>
            <person name="Goncalves S."/>
        </authorList>
    </citation>
    <scope>NUCLEOTIDE SEQUENCE [LARGE SCALE GENOMIC DNA]</scope>
    <source>
        <strain evidence="3">cv. HL8</strain>
    </source>
</reference>
<dbReference type="AlphaFoldDB" id="A0AAW0KYE2"/>
<evidence type="ECO:0000313" key="2">
    <source>
        <dbReference type="EMBL" id="KAK7844475.1"/>
    </source>
</evidence>
<gene>
    <name evidence="2" type="ORF">CFP56_010866</name>
</gene>
<comment type="caution">
    <text evidence="2">The sequence shown here is derived from an EMBL/GenBank/DDBJ whole genome shotgun (WGS) entry which is preliminary data.</text>
</comment>
<sequence length="141" mass="15954">MKAMSVLFARWKGAKITTKHAMHVPRAYRVSLASLRPNQVPCLTKHATHIAKWVTHAIIVDAPPFHGEMSYNDEYMVWFHPRTIRHIIKETLYWDTLIGQLTLDDARDACNISEPAIGRGRQVGGRQGYGGHQSSQHPKSS</sequence>
<dbReference type="Proteomes" id="UP000237347">
    <property type="component" value="Unassembled WGS sequence"/>
</dbReference>
<organism evidence="2 3">
    <name type="scientific">Quercus suber</name>
    <name type="common">Cork oak</name>
    <dbReference type="NCBI Taxonomy" id="58331"/>
    <lineage>
        <taxon>Eukaryota</taxon>
        <taxon>Viridiplantae</taxon>
        <taxon>Streptophyta</taxon>
        <taxon>Embryophyta</taxon>
        <taxon>Tracheophyta</taxon>
        <taxon>Spermatophyta</taxon>
        <taxon>Magnoliopsida</taxon>
        <taxon>eudicotyledons</taxon>
        <taxon>Gunneridae</taxon>
        <taxon>Pentapetalae</taxon>
        <taxon>rosids</taxon>
        <taxon>fabids</taxon>
        <taxon>Fagales</taxon>
        <taxon>Fagaceae</taxon>
        <taxon>Quercus</taxon>
    </lineage>
</organism>
<name>A0AAW0KYE2_QUESU</name>
<evidence type="ECO:0000313" key="3">
    <source>
        <dbReference type="Proteomes" id="UP000237347"/>
    </source>
</evidence>
<protein>
    <submittedName>
        <fullName evidence="2">Uncharacterized protein</fullName>
    </submittedName>
</protein>
<feature type="compositionally biased region" description="Gly residues" evidence="1">
    <location>
        <begin position="121"/>
        <end position="131"/>
    </location>
</feature>
<evidence type="ECO:0000256" key="1">
    <source>
        <dbReference type="SAM" id="MobiDB-lite"/>
    </source>
</evidence>
<proteinExistence type="predicted"/>
<keyword evidence="3" id="KW-1185">Reference proteome</keyword>
<accession>A0AAW0KYE2</accession>
<feature type="region of interest" description="Disordered" evidence="1">
    <location>
        <begin position="117"/>
        <end position="141"/>
    </location>
</feature>
<dbReference type="EMBL" id="PKMF04000185">
    <property type="protein sequence ID" value="KAK7844475.1"/>
    <property type="molecule type" value="Genomic_DNA"/>
</dbReference>